<keyword evidence="1" id="KW-0812">Transmembrane</keyword>
<reference evidence="2 3" key="1">
    <citation type="submission" date="2021-05" db="EMBL/GenBank/DDBJ databases">
        <title>Genetic and Functional Diversity in Clade A Lucinid endosymbionts from the Bahamas.</title>
        <authorList>
            <person name="Giani N.M."/>
            <person name="Engel A.S."/>
            <person name="Campbell B.J."/>
        </authorList>
    </citation>
    <scope>NUCLEOTIDE SEQUENCE [LARGE SCALE GENOMIC DNA]</scope>
    <source>
        <strain evidence="2">LUC16012Gg_MoonRockCtena</strain>
    </source>
</reference>
<protein>
    <recommendedName>
        <fullName evidence="4">Mechanosensitive ion channel protein MscS</fullName>
    </recommendedName>
</protein>
<feature type="transmembrane region" description="Helical" evidence="1">
    <location>
        <begin position="130"/>
        <end position="150"/>
    </location>
</feature>
<evidence type="ECO:0000313" key="3">
    <source>
        <dbReference type="Proteomes" id="UP000770889"/>
    </source>
</evidence>
<gene>
    <name evidence="2" type="ORF">KME65_12365</name>
</gene>
<comment type="caution">
    <text evidence="2">The sequence shown here is derived from an EMBL/GenBank/DDBJ whole genome shotgun (WGS) entry which is preliminary data.</text>
</comment>
<sequence length="360" mass="40840">MEQYFGEFGQFLLSKVNSVYSLFDYFVLGVNALIFLFSSKIVSKLGYAESDRRYNASVWMLRLVNLTLFALYFLAVFFTEKARPLSVTGLTLLCSFLLAHLFQLHALKRYGRTREIAGTETLSHTYQSEVIGLIGWAVAALISFLIIINVWDMTSWLHTTSVLGAVVLIVYSTKDVWAPDNINGLILLYNNDVEPGSVVQVTEIDLLAVVVRTSLTQTVFKDLRRKYKILLPNSRFRSCKIEILTSNSNDNLDCNADFKIGYGFSSEQIESFLIQAWQRVADDGSLINEERPPKVRIVENGDHAVVWRLSYRINSAYRLIEAEYLINRAAYDLSYELGIGLNTPLTHSVENPAAFHQAEQ</sequence>
<name>A0A944QTA4_9GAMM</name>
<evidence type="ECO:0008006" key="4">
    <source>
        <dbReference type="Google" id="ProtNLM"/>
    </source>
</evidence>
<feature type="transmembrane region" description="Helical" evidence="1">
    <location>
        <begin position="59"/>
        <end position="79"/>
    </location>
</feature>
<organism evidence="2 3">
    <name type="scientific">Candidatus Thiodiazotropha taylori</name>
    <dbReference type="NCBI Taxonomy" id="2792791"/>
    <lineage>
        <taxon>Bacteria</taxon>
        <taxon>Pseudomonadati</taxon>
        <taxon>Pseudomonadota</taxon>
        <taxon>Gammaproteobacteria</taxon>
        <taxon>Chromatiales</taxon>
        <taxon>Sedimenticolaceae</taxon>
        <taxon>Candidatus Thiodiazotropha</taxon>
    </lineage>
</organism>
<accession>A0A944QTA4</accession>
<evidence type="ECO:0000313" key="2">
    <source>
        <dbReference type="EMBL" id="MBT2989748.1"/>
    </source>
</evidence>
<dbReference type="AlphaFoldDB" id="A0A944QTA4"/>
<keyword evidence="1" id="KW-0472">Membrane</keyword>
<dbReference type="EMBL" id="JAHHGM010000010">
    <property type="protein sequence ID" value="MBT2989748.1"/>
    <property type="molecule type" value="Genomic_DNA"/>
</dbReference>
<dbReference type="Proteomes" id="UP000770889">
    <property type="component" value="Unassembled WGS sequence"/>
</dbReference>
<keyword evidence="1" id="KW-1133">Transmembrane helix</keyword>
<feature type="transmembrane region" description="Helical" evidence="1">
    <location>
        <begin position="156"/>
        <end position="173"/>
    </location>
</feature>
<feature type="transmembrane region" description="Helical" evidence="1">
    <location>
        <begin position="85"/>
        <end position="104"/>
    </location>
</feature>
<feature type="transmembrane region" description="Helical" evidence="1">
    <location>
        <begin position="20"/>
        <end position="38"/>
    </location>
</feature>
<evidence type="ECO:0000256" key="1">
    <source>
        <dbReference type="SAM" id="Phobius"/>
    </source>
</evidence>
<proteinExistence type="predicted"/>